<dbReference type="Pfam" id="PF02536">
    <property type="entry name" value="mTERF"/>
    <property type="match status" value="2"/>
</dbReference>
<evidence type="ECO:0000313" key="4">
    <source>
        <dbReference type="EMBL" id="KAJ8448882.1"/>
    </source>
</evidence>
<dbReference type="InterPro" id="IPR003690">
    <property type="entry name" value="MTERF"/>
</dbReference>
<proteinExistence type="inferred from homology"/>
<comment type="caution">
    <text evidence="4">The sequence shown here is derived from an EMBL/GenBank/DDBJ whole genome shotgun (WGS) entry which is preliminary data.</text>
</comment>
<keyword evidence="3" id="KW-0809">Transit peptide</keyword>
<dbReference type="GO" id="GO:0006353">
    <property type="term" value="P:DNA-templated transcription termination"/>
    <property type="evidence" value="ECO:0007669"/>
    <property type="project" value="UniProtKB-KW"/>
</dbReference>
<evidence type="ECO:0000313" key="5">
    <source>
        <dbReference type="Proteomes" id="UP001153076"/>
    </source>
</evidence>
<dbReference type="GO" id="GO:0003676">
    <property type="term" value="F:nucleic acid binding"/>
    <property type="evidence" value="ECO:0007669"/>
    <property type="project" value="InterPro"/>
</dbReference>
<dbReference type="InterPro" id="IPR038538">
    <property type="entry name" value="MTERF_sf"/>
</dbReference>
<evidence type="ECO:0000256" key="3">
    <source>
        <dbReference type="ARBA" id="ARBA00022946"/>
    </source>
</evidence>
<evidence type="ECO:0000256" key="2">
    <source>
        <dbReference type="ARBA" id="ARBA00022472"/>
    </source>
</evidence>
<keyword evidence="2" id="KW-0806">Transcription termination</keyword>
<dbReference type="Gene3D" id="1.25.70.10">
    <property type="entry name" value="Transcription termination factor 3, mitochondrial"/>
    <property type="match status" value="2"/>
</dbReference>
<sequence>MLILGKKRLGPGEEEDDDETAKYRKQISLANLFQRYGFPVSELHSLLAKNKFLWNSSVSELEGSLEILSLCFKLQQNVLVSLVCSCPAVLDLGFLKNWEVGISYLGSLGSSPKVCRSLLDFSRRFQIDPDEFSRCVRVLRVLGLSDGTIGRVLEGFPGVVMMTEQELQKRMDFWSLVGIKRETTDRIYYSFPGVLGYTVENRLKPLLDEFLVMGFDWHLVKQEIVKEPRILSLELGELRTCLEVLKKLKCRVPIKEEIFSQGEFQAGLAVKLRVDRLHRYGFTRRDALNILKREPRAIIYGIEDIEKKIDFLLQTMKFDIDSLIDVPEYLGVHFDKQIVPRHNVIEYLRSKGGLGFEVGLRDIIKPSRLKFYNFYVKPYPECEKMFGRFSDYVEMKPRHPAGLWKIFKPPKYPESKEDLKNIKSFMEEMV</sequence>
<evidence type="ECO:0008006" key="6">
    <source>
        <dbReference type="Google" id="ProtNLM"/>
    </source>
</evidence>
<accession>A0A9Q1KT07</accession>
<evidence type="ECO:0000256" key="1">
    <source>
        <dbReference type="ARBA" id="ARBA00007692"/>
    </source>
</evidence>
<keyword evidence="5" id="KW-1185">Reference proteome</keyword>
<name>A0A9Q1KT07_9CARY</name>
<gene>
    <name evidence="4" type="ORF">Cgig2_030738</name>
</gene>
<keyword evidence="2" id="KW-0804">Transcription</keyword>
<dbReference type="OrthoDB" id="637682at2759"/>
<dbReference type="Proteomes" id="UP001153076">
    <property type="component" value="Unassembled WGS sequence"/>
</dbReference>
<reference evidence="4" key="1">
    <citation type="submission" date="2022-04" db="EMBL/GenBank/DDBJ databases">
        <title>Carnegiea gigantea Genome sequencing and assembly v2.</title>
        <authorList>
            <person name="Copetti D."/>
            <person name="Sanderson M.J."/>
            <person name="Burquez A."/>
            <person name="Wojciechowski M.F."/>
        </authorList>
    </citation>
    <scope>NUCLEOTIDE SEQUENCE</scope>
    <source>
        <strain evidence="4">SGP5-SGP5p</strain>
        <tissue evidence="4">Aerial part</tissue>
    </source>
</reference>
<dbReference type="AlphaFoldDB" id="A0A9Q1KT07"/>
<dbReference type="PANTHER" id="PTHR13068:SF23">
    <property type="entry name" value="TRANSCRIPTION TERMINATION FACTOR MTERF15, MITOCHONDRIAL"/>
    <property type="match status" value="1"/>
</dbReference>
<dbReference type="SMART" id="SM00733">
    <property type="entry name" value="Mterf"/>
    <property type="match status" value="7"/>
</dbReference>
<organism evidence="4 5">
    <name type="scientific">Carnegiea gigantea</name>
    <dbReference type="NCBI Taxonomy" id="171969"/>
    <lineage>
        <taxon>Eukaryota</taxon>
        <taxon>Viridiplantae</taxon>
        <taxon>Streptophyta</taxon>
        <taxon>Embryophyta</taxon>
        <taxon>Tracheophyta</taxon>
        <taxon>Spermatophyta</taxon>
        <taxon>Magnoliopsida</taxon>
        <taxon>eudicotyledons</taxon>
        <taxon>Gunneridae</taxon>
        <taxon>Pentapetalae</taxon>
        <taxon>Caryophyllales</taxon>
        <taxon>Cactineae</taxon>
        <taxon>Cactaceae</taxon>
        <taxon>Cactoideae</taxon>
        <taxon>Echinocereeae</taxon>
        <taxon>Carnegiea</taxon>
    </lineage>
</organism>
<dbReference type="PANTHER" id="PTHR13068">
    <property type="entry name" value="CGI-12 PROTEIN-RELATED"/>
    <property type="match status" value="1"/>
</dbReference>
<comment type="similarity">
    <text evidence="1">Belongs to the mTERF family.</text>
</comment>
<protein>
    <recommendedName>
        <fullName evidence="6">Transcription termination factor MTERF15, mitochondrial</fullName>
    </recommendedName>
</protein>
<dbReference type="EMBL" id="JAKOGI010000026">
    <property type="protein sequence ID" value="KAJ8448882.1"/>
    <property type="molecule type" value="Genomic_DNA"/>
</dbReference>
<keyword evidence="2" id="KW-0805">Transcription regulation</keyword>